<dbReference type="InterPro" id="IPR011009">
    <property type="entry name" value="Kinase-like_dom_sf"/>
</dbReference>
<evidence type="ECO:0000313" key="1">
    <source>
        <dbReference type="EMBL" id="EWS74206.1"/>
    </source>
</evidence>
<accession>W7XHZ7</accession>
<dbReference type="AlphaFoldDB" id="W7XHZ7"/>
<dbReference type="InParanoid" id="W7XHZ7"/>
<evidence type="ECO:0008006" key="3">
    <source>
        <dbReference type="Google" id="ProtNLM"/>
    </source>
</evidence>
<proteinExistence type="predicted"/>
<dbReference type="EMBL" id="GG662691">
    <property type="protein sequence ID" value="EWS74206.1"/>
    <property type="molecule type" value="Genomic_DNA"/>
</dbReference>
<dbReference type="RefSeq" id="XP_012653266.1">
    <property type="nucleotide sequence ID" value="XM_012797812.1"/>
</dbReference>
<dbReference type="Proteomes" id="UP000009168">
    <property type="component" value="Unassembled WGS sequence"/>
</dbReference>
<protein>
    <recommendedName>
        <fullName evidence="3">Kinase domain protein</fullName>
    </recommendedName>
</protein>
<dbReference type="GeneID" id="24439250"/>
<dbReference type="Gene3D" id="1.10.510.10">
    <property type="entry name" value="Transferase(Phosphotransferase) domain 1"/>
    <property type="match status" value="1"/>
</dbReference>
<dbReference type="Gene3D" id="3.30.200.20">
    <property type="entry name" value="Phosphorylase Kinase, domain 1"/>
    <property type="match status" value="1"/>
</dbReference>
<gene>
    <name evidence="1" type="ORF">TTHERM_000490999</name>
</gene>
<keyword evidence="2" id="KW-1185">Reference proteome</keyword>
<dbReference type="SUPFAM" id="SSF56112">
    <property type="entry name" value="Protein kinase-like (PK-like)"/>
    <property type="match status" value="1"/>
</dbReference>
<sequence>MDNNFIFQELNQRIEGLLKLDNEIFIQQIIEKIQDEQIGLITVVTELYSCNLETILKINAFKYDQIVALTYQLLNNLLTIQNNNLTYVRGINPNNVFYSKSTNQFLIEIVDYTYLNIINNPNTQNTLAVSLQDNPCQQSINEGNKQNSRKFVFHRIDNNLSFDKEKTIIQ</sequence>
<name>W7XHZ7_TETTS</name>
<reference evidence="2" key="1">
    <citation type="journal article" date="2006" name="PLoS Biol.">
        <title>Macronuclear genome sequence of the ciliate Tetrahymena thermophila, a model eukaryote.</title>
        <authorList>
            <person name="Eisen J.A."/>
            <person name="Coyne R.S."/>
            <person name="Wu M."/>
            <person name="Wu D."/>
            <person name="Thiagarajan M."/>
            <person name="Wortman J.R."/>
            <person name="Badger J.H."/>
            <person name="Ren Q."/>
            <person name="Amedeo P."/>
            <person name="Jones K.M."/>
            <person name="Tallon L.J."/>
            <person name="Delcher A.L."/>
            <person name="Salzberg S.L."/>
            <person name="Silva J.C."/>
            <person name="Haas B.J."/>
            <person name="Majoros W.H."/>
            <person name="Farzad M."/>
            <person name="Carlton J.M."/>
            <person name="Smith R.K. Jr."/>
            <person name="Garg J."/>
            <person name="Pearlman R.E."/>
            <person name="Karrer K.M."/>
            <person name="Sun L."/>
            <person name="Manning G."/>
            <person name="Elde N.C."/>
            <person name="Turkewitz A.P."/>
            <person name="Asai D.J."/>
            <person name="Wilkes D.E."/>
            <person name="Wang Y."/>
            <person name="Cai H."/>
            <person name="Collins K."/>
            <person name="Stewart B.A."/>
            <person name="Lee S.R."/>
            <person name="Wilamowska K."/>
            <person name="Weinberg Z."/>
            <person name="Ruzzo W.L."/>
            <person name="Wloga D."/>
            <person name="Gaertig J."/>
            <person name="Frankel J."/>
            <person name="Tsao C.-C."/>
            <person name="Gorovsky M.A."/>
            <person name="Keeling P.J."/>
            <person name="Waller R.F."/>
            <person name="Patron N.J."/>
            <person name="Cherry J.M."/>
            <person name="Stover N.A."/>
            <person name="Krieger C.J."/>
            <person name="del Toro C."/>
            <person name="Ryder H.F."/>
            <person name="Williamson S.C."/>
            <person name="Barbeau R.A."/>
            <person name="Hamilton E.P."/>
            <person name="Orias E."/>
        </authorList>
    </citation>
    <scope>NUCLEOTIDE SEQUENCE [LARGE SCALE GENOMIC DNA]</scope>
    <source>
        <strain evidence="2">SB210</strain>
    </source>
</reference>
<organism evidence="1 2">
    <name type="scientific">Tetrahymena thermophila (strain SB210)</name>
    <dbReference type="NCBI Taxonomy" id="312017"/>
    <lineage>
        <taxon>Eukaryota</taxon>
        <taxon>Sar</taxon>
        <taxon>Alveolata</taxon>
        <taxon>Ciliophora</taxon>
        <taxon>Intramacronucleata</taxon>
        <taxon>Oligohymenophorea</taxon>
        <taxon>Hymenostomatida</taxon>
        <taxon>Tetrahymenina</taxon>
        <taxon>Tetrahymenidae</taxon>
        <taxon>Tetrahymena</taxon>
    </lineage>
</organism>
<evidence type="ECO:0000313" key="2">
    <source>
        <dbReference type="Proteomes" id="UP000009168"/>
    </source>
</evidence>
<dbReference type="KEGG" id="tet:TTHERM_000490999"/>